<name>A0A918X806_9ACTN</name>
<feature type="binding site" evidence="3">
    <location>
        <position position="278"/>
    </location>
    <ligand>
        <name>phosphoenolpyruvate</name>
        <dbReference type="ChEBI" id="CHEBI:58702"/>
    </ligand>
</feature>
<evidence type="ECO:0000256" key="1">
    <source>
        <dbReference type="ARBA" id="ARBA00008911"/>
    </source>
</evidence>
<dbReference type="GO" id="GO:0003849">
    <property type="term" value="F:3-deoxy-7-phosphoheptulonate synthase activity"/>
    <property type="evidence" value="ECO:0007669"/>
    <property type="project" value="UniProtKB-EC"/>
</dbReference>
<feature type="binding site" evidence="3">
    <location>
        <position position="341"/>
    </location>
    <ligand>
        <name>Mn(2+)</name>
        <dbReference type="ChEBI" id="CHEBI:29035"/>
    </ligand>
</feature>
<dbReference type="Proteomes" id="UP000654947">
    <property type="component" value="Unassembled WGS sequence"/>
</dbReference>
<keyword evidence="7" id="KW-1185">Reference proteome</keyword>
<dbReference type="EC" id="2.5.1.54" evidence="4"/>
<evidence type="ECO:0000256" key="2">
    <source>
        <dbReference type="ARBA" id="ARBA00022679"/>
    </source>
</evidence>
<evidence type="ECO:0000313" key="7">
    <source>
        <dbReference type="Proteomes" id="UP000654947"/>
    </source>
</evidence>
<comment type="cofactor">
    <cofactor evidence="3">
        <name>Mn(2+)</name>
        <dbReference type="ChEBI" id="CHEBI:29035"/>
    </cofactor>
    <cofactor evidence="3">
        <name>Co(2+)</name>
        <dbReference type="ChEBI" id="CHEBI:48828"/>
    </cofactor>
    <cofactor evidence="3">
        <name>Cd(2+)</name>
        <dbReference type="ChEBI" id="CHEBI:48775"/>
    </cofactor>
    <text evidence="3">Binds 1 divalent cation per subunit. The enzyme is active with manganese, cobalt or cadmium ions.</text>
</comment>
<dbReference type="InterPro" id="IPR013785">
    <property type="entry name" value="Aldolase_TIM"/>
</dbReference>
<evidence type="ECO:0000313" key="6">
    <source>
        <dbReference type="EMBL" id="GHD17674.1"/>
    </source>
</evidence>
<evidence type="ECO:0000256" key="5">
    <source>
        <dbReference type="SAM" id="MobiDB-lite"/>
    </source>
</evidence>
<dbReference type="Gene3D" id="3.20.20.70">
    <property type="entry name" value="Aldolase class I"/>
    <property type="match status" value="1"/>
</dbReference>
<feature type="binding site" evidence="3">
    <location>
        <position position="309"/>
    </location>
    <ligand>
        <name>phosphoenolpyruvate</name>
        <dbReference type="ChEBI" id="CHEBI:58702"/>
    </ligand>
</feature>
<reference evidence="6 7" key="1">
    <citation type="journal article" date="2014" name="Int. J. Syst. Evol. Microbiol.">
        <title>Complete genome sequence of Corynebacterium casei LMG S-19264T (=DSM 44701T), isolated from a smear-ripened cheese.</title>
        <authorList>
            <consortium name="US DOE Joint Genome Institute (JGI-PGF)"/>
            <person name="Walter F."/>
            <person name="Albersmeier A."/>
            <person name="Kalinowski J."/>
            <person name="Ruckert C."/>
        </authorList>
    </citation>
    <scope>NUCLEOTIDE SEQUENCE [LARGE SCALE GENOMIC DNA]</scope>
    <source>
        <strain evidence="6 7">KCTC 19473</strain>
    </source>
</reference>
<organism evidence="6 7">
    <name type="scientific">Nocardiopsis kunsanensis</name>
    <dbReference type="NCBI Taxonomy" id="141693"/>
    <lineage>
        <taxon>Bacteria</taxon>
        <taxon>Bacillati</taxon>
        <taxon>Actinomycetota</taxon>
        <taxon>Actinomycetes</taxon>
        <taxon>Streptosporangiales</taxon>
        <taxon>Nocardiopsidaceae</taxon>
        <taxon>Nocardiopsis</taxon>
    </lineage>
</organism>
<keyword evidence="3" id="KW-0464">Manganese</keyword>
<dbReference type="GO" id="GO:0008652">
    <property type="term" value="P:amino acid biosynthetic process"/>
    <property type="evidence" value="ECO:0007669"/>
    <property type="project" value="UniProtKB-KW"/>
</dbReference>
<comment type="pathway">
    <text evidence="4">Metabolic intermediate biosynthesis; chorismate biosynthesis; chorismate from D-erythrose 4-phosphate and phosphoenolpyruvate: step 1/7.</text>
</comment>
<proteinExistence type="inferred from homology"/>
<dbReference type="InterPro" id="IPR002480">
    <property type="entry name" value="DAHP_synth_2"/>
</dbReference>
<keyword evidence="4" id="KW-0028">Amino-acid biosynthesis</keyword>
<feature type="binding site" evidence="3">
    <location>
        <position position="144"/>
    </location>
    <ligand>
        <name>phosphoenolpyruvate</name>
        <dbReference type="ChEBI" id="CHEBI:58702"/>
    </ligand>
</feature>
<dbReference type="SUPFAM" id="SSF51569">
    <property type="entry name" value="Aldolase"/>
    <property type="match status" value="1"/>
</dbReference>
<comment type="similarity">
    <text evidence="1 4">Belongs to the class-II DAHP synthase family.</text>
</comment>
<gene>
    <name evidence="6" type="ORF">GCM10007147_07080</name>
</gene>
<keyword evidence="4" id="KW-0057">Aromatic amino acid biosynthesis</keyword>
<comment type="catalytic activity">
    <reaction evidence="4">
        <text>D-erythrose 4-phosphate + phosphoenolpyruvate + H2O = 7-phospho-2-dehydro-3-deoxy-D-arabino-heptonate + phosphate</text>
        <dbReference type="Rhea" id="RHEA:14717"/>
        <dbReference type="ChEBI" id="CHEBI:15377"/>
        <dbReference type="ChEBI" id="CHEBI:16897"/>
        <dbReference type="ChEBI" id="CHEBI:43474"/>
        <dbReference type="ChEBI" id="CHEBI:58394"/>
        <dbReference type="ChEBI" id="CHEBI:58702"/>
        <dbReference type="EC" id="2.5.1.54"/>
    </reaction>
</comment>
<protein>
    <recommendedName>
        <fullName evidence="4">Phospho-2-dehydro-3-deoxyheptonate aldolase</fullName>
        <ecNumber evidence="4">2.5.1.54</ecNumber>
    </recommendedName>
</protein>
<feature type="binding site" evidence="3">
    <location>
        <position position="383"/>
    </location>
    <ligand>
        <name>Mn(2+)</name>
        <dbReference type="ChEBI" id="CHEBI:29035"/>
    </ligand>
</feature>
<feature type="region of interest" description="Disordered" evidence="5">
    <location>
        <begin position="16"/>
        <end position="35"/>
    </location>
</feature>
<dbReference type="GO" id="GO:0009073">
    <property type="term" value="P:aromatic amino acid family biosynthetic process"/>
    <property type="evidence" value="ECO:0007669"/>
    <property type="project" value="UniProtKB-KW"/>
</dbReference>
<keyword evidence="3" id="KW-0104">Cadmium</keyword>
<sequence>MILGRNARSEIRSAAAATPDHTYPQPPPFAAPVPWSTSLKITHPESLTPAASQQPDWAEDPELAVTRRRLAARPPLTRIQDIDRLRTLLGRVAEGKDRVIVAGDCAEDPGECAPGDVDEKDALVRALAGVMERTTGRDVVRAGRIGGQFAKPRSSSTERVGGVELPAYRGHMVNSPEPVHALRLPDPAHMLSCYASAEKVIAHLWGEQRQDTHRTGGPLWTSHEALLLDYEIPMIRTSDDRREFLSSTHWPWIGDRTRAPEGNHTTVLARIANPVACKVGPSCTVPELLEVCRRLDPGREPGRLTLVARMGAGRAPAHLAGLVRAVRNAGHPVIWLSDPMHGNTTRTSDGLKTRYMESVLQEVREFQELVDAEGGVPGGLHLETTPENVTECVTAPSQAHRAGDRYTSLCDPRLNPAQAIAVASAWYR</sequence>
<feature type="binding site" evidence="3">
    <location>
        <position position="105"/>
    </location>
    <ligand>
        <name>Mn(2+)</name>
        <dbReference type="ChEBI" id="CHEBI:29035"/>
    </ligand>
</feature>
<keyword evidence="2 4" id="KW-0808">Transferase</keyword>
<dbReference type="PANTHER" id="PTHR21337">
    <property type="entry name" value="PHOSPHO-2-DEHYDRO-3-DEOXYHEPTONATE ALDOLASE 1, 2"/>
    <property type="match status" value="1"/>
</dbReference>
<keyword evidence="3" id="KW-0170">Cobalt</keyword>
<dbReference type="AlphaFoldDB" id="A0A918X806"/>
<evidence type="ECO:0000256" key="3">
    <source>
        <dbReference type="PIRSR" id="PIRSR602480-1"/>
    </source>
</evidence>
<dbReference type="PANTHER" id="PTHR21337:SF0">
    <property type="entry name" value="PHOSPHO-2-DEHYDRO-3-DEOXYHEPTONATE ALDOLASE"/>
    <property type="match status" value="1"/>
</dbReference>
<evidence type="ECO:0000256" key="4">
    <source>
        <dbReference type="RuleBase" id="RU363071"/>
    </source>
</evidence>
<dbReference type="Pfam" id="PF01474">
    <property type="entry name" value="DAHP_synth_2"/>
    <property type="match status" value="2"/>
</dbReference>
<comment type="caution">
    <text evidence="6">The sequence shown here is derived from an EMBL/GenBank/DDBJ whole genome shotgun (WGS) entry which is preliminary data.</text>
</comment>
<feature type="binding site" evidence="3">
    <location>
        <position position="411"/>
    </location>
    <ligand>
        <name>Mn(2+)</name>
        <dbReference type="ChEBI" id="CHEBI:29035"/>
    </ligand>
</feature>
<accession>A0A918X806</accession>
<dbReference type="EMBL" id="BMXL01000002">
    <property type="protein sequence ID" value="GHD17674.1"/>
    <property type="molecule type" value="Genomic_DNA"/>
</dbReference>